<keyword evidence="6" id="KW-0229">DNA integration</keyword>
<dbReference type="PROSITE" id="PS50994">
    <property type="entry name" value="INTEGRASE"/>
    <property type="match status" value="1"/>
</dbReference>
<keyword evidence="8" id="KW-0808">Transferase</keyword>
<evidence type="ECO:0000256" key="7">
    <source>
        <dbReference type="ARBA" id="ARBA00022918"/>
    </source>
</evidence>
<feature type="domain" description="Integrase catalytic" evidence="10">
    <location>
        <begin position="213"/>
        <end position="390"/>
    </location>
</feature>
<dbReference type="GO" id="GO:0015074">
    <property type="term" value="P:DNA integration"/>
    <property type="evidence" value="ECO:0007669"/>
    <property type="project" value="UniProtKB-KW"/>
</dbReference>
<evidence type="ECO:0000256" key="2">
    <source>
        <dbReference type="ARBA" id="ARBA00022723"/>
    </source>
</evidence>
<dbReference type="InterPro" id="IPR012337">
    <property type="entry name" value="RNaseH-like_sf"/>
</dbReference>
<dbReference type="GO" id="GO:0046872">
    <property type="term" value="F:metal ion binding"/>
    <property type="evidence" value="ECO:0007669"/>
    <property type="project" value="UniProtKB-KW"/>
</dbReference>
<dbReference type="InterPro" id="IPR036397">
    <property type="entry name" value="RNaseH_sf"/>
</dbReference>
<comment type="caution">
    <text evidence="11">The sequence shown here is derived from an EMBL/GenBank/DDBJ whole genome shotgun (WGS) entry which is preliminary data.</text>
</comment>
<evidence type="ECO:0000313" key="12">
    <source>
        <dbReference type="Proteomes" id="UP001604336"/>
    </source>
</evidence>
<dbReference type="Pfam" id="PF13976">
    <property type="entry name" value="gag_pre-integrs"/>
    <property type="match status" value="1"/>
</dbReference>
<keyword evidence="7" id="KW-0695">RNA-directed DNA polymerase</keyword>
<keyword evidence="1" id="KW-0540">Nuclease</keyword>
<keyword evidence="8" id="KW-0548">Nucleotidyltransferase</keyword>
<keyword evidence="2" id="KW-0479">Metal-binding</keyword>
<proteinExistence type="predicted"/>
<keyword evidence="12" id="KW-1185">Reference proteome</keyword>
<dbReference type="InterPro" id="IPR039537">
    <property type="entry name" value="Retrotran_Ty1/copia-like"/>
</dbReference>
<dbReference type="GO" id="GO:0006310">
    <property type="term" value="P:DNA recombination"/>
    <property type="evidence" value="ECO:0007669"/>
    <property type="project" value="UniProtKB-KW"/>
</dbReference>
<evidence type="ECO:0000256" key="3">
    <source>
        <dbReference type="ARBA" id="ARBA00022759"/>
    </source>
</evidence>
<dbReference type="PANTHER" id="PTHR42648:SF11">
    <property type="entry name" value="TRANSPOSON TY4-P GAG-POL POLYPROTEIN"/>
    <property type="match status" value="1"/>
</dbReference>
<evidence type="ECO:0000256" key="4">
    <source>
        <dbReference type="ARBA" id="ARBA00022801"/>
    </source>
</evidence>
<evidence type="ECO:0000256" key="5">
    <source>
        <dbReference type="ARBA" id="ARBA00022842"/>
    </source>
</evidence>
<evidence type="ECO:0000313" key="11">
    <source>
        <dbReference type="EMBL" id="KAL2480186.1"/>
    </source>
</evidence>
<evidence type="ECO:0000256" key="1">
    <source>
        <dbReference type="ARBA" id="ARBA00022722"/>
    </source>
</evidence>
<dbReference type="Gene3D" id="3.30.420.10">
    <property type="entry name" value="Ribonuclease H-like superfamily/Ribonuclease H"/>
    <property type="match status" value="1"/>
</dbReference>
<dbReference type="Proteomes" id="UP001604336">
    <property type="component" value="Unassembled WGS sequence"/>
</dbReference>
<evidence type="ECO:0000256" key="6">
    <source>
        <dbReference type="ARBA" id="ARBA00022908"/>
    </source>
</evidence>
<keyword evidence="3" id="KW-0255">Endonuclease</keyword>
<evidence type="ECO:0000256" key="9">
    <source>
        <dbReference type="ARBA" id="ARBA00023172"/>
    </source>
</evidence>
<dbReference type="GO" id="GO:0003964">
    <property type="term" value="F:RNA-directed DNA polymerase activity"/>
    <property type="evidence" value="ECO:0007669"/>
    <property type="project" value="UniProtKB-KW"/>
</dbReference>
<dbReference type="AlphaFoldDB" id="A0ABD1QVE9"/>
<evidence type="ECO:0000256" key="8">
    <source>
        <dbReference type="ARBA" id="ARBA00022932"/>
    </source>
</evidence>
<keyword evidence="5" id="KW-0460">Magnesium</keyword>
<dbReference type="GO" id="GO:0003887">
    <property type="term" value="F:DNA-directed DNA polymerase activity"/>
    <property type="evidence" value="ECO:0007669"/>
    <property type="project" value="UniProtKB-KW"/>
</dbReference>
<name>A0ABD1QVE9_9LAMI</name>
<dbReference type="GO" id="GO:0016787">
    <property type="term" value="F:hydrolase activity"/>
    <property type="evidence" value="ECO:0007669"/>
    <property type="project" value="UniProtKB-KW"/>
</dbReference>
<dbReference type="InterPro" id="IPR001584">
    <property type="entry name" value="Integrase_cat-core"/>
</dbReference>
<protein>
    <submittedName>
        <fullName evidence="11">Integrase catalytic domain-containing protein</fullName>
    </submittedName>
</protein>
<accession>A0ABD1QVE9</accession>
<keyword evidence="4" id="KW-0378">Hydrolase</keyword>
<sequence length="417" mass="48094">MSPNKFEVEVWSGNGDFSLWRKKMKAVLLQQRCAKAIDESWPEDLDDIKKQEMDEIAWSSIFLHLSDSVLRQDLSLDVNLDRFSKIVKDLANCSEILSEDQKVVALLNSLSEKYKDIKNALEYGRENLTVDLIFNCLRNKELEFISDKKEQAKPLVGNSLTAITTDNDKSDLWIKRLGHISDKGLKSLTNEGVFGKDKIEKLSFCEQYVIGKQNILPFKTGTHKSTSILEYLHADLWGPAPVNNFTGFKFYFLIVDNFSRKVWTFLLKSKSETFQIFKDWKTLIDNQTDKKIKVLRTDNGLEFCNFKFDSFYKVSGILRHRTTTYTLQQHGIAERMNRTILNKVKCMLHSSGLSKLFWGEAVMTTSYLIKLSPSSVLVNKSPEKLSGKVTHMITHSLKFLDVLHMHIKMVENLNQRP</sequence>
<dbReference type="PANTHER" id="PTHR42648">
    <property type="entry name" value="TRANSPOSASE, PUTATIVE-RELATED"/>
    <property type="match status" value="1"/>
</dbReference>
<dbReference type="Pfam" id="PF14223">
    <property type="entry name" value="Retrotran_gag_2"/>
    <property type="match status" value="1"/>
</dbReference>
<dbReference type="GO" id="GO:0004519">
    <property type="term" value="F:endonuclease activity"/>
    <property type="evidence" value="ECO:0007669"/>
    <property type="project" value="UniProtKB-KW"/>
</dbReference>
<evidence type="ECO:0000259" key="10">
    <source>
        <dbReference type="PROSITE" id="PS50994"/>
    </source>
</evidence>
<dbReference type="EMBL" id="JBFOLK010000010">
    <property type="protein sequence ID" value="KAL2480186.1"/>
    <property type="molecule type" value="Genomic_DNA"/>
</dbReference>
<dbReference type="SUPFAM" id="SSF53098">
    <property type="entry name" value="Ribonuclease H-like"/>
    <property type="match status" value="1"/>
</dbReference>
<keyword evidence="9" id="KW-0233">DNA recombination</keyword>
<dbReference type="InterPro" id="IPR025724">
    <property type="entry name" value="GAG-pre-integrase_dom"/>
</dbReference>
<gene>
    <name evidence="11" type="ORF">Adt_33152</name>
</gene>
<keyword evidence="8" id="KW-0239">DNA-directed DNA polymerase</keyword>
<reference evidence="12" key="1">
    <citation type="submission" date="2024-07" db="EMBL/GenBank/DDBJ databases">
        <title>Two chromosome-level genome assemblies of Korean endemic species Abeliophyllum distichum and Forsythia ovata (Oleaceae).</title>
        <authorList>
            <person name="Jang H."/>
        </authorList>
    </citation>
    <scope>NUCLEOTIDE SEQUENCE [LARGE SCALE GENOMIC DNA]</scope>
</reference>
<organism evidence="11 12">
    <name type="scientific">Abeliophyllum distichum</name>
    <dbReference type="NCBI Taxonomy" id="126358"/>
    <lineage>
        <taxon>Eukaryota</taxon>
        <taxon>Viridiplantae</taxon>
        <taxon>Streptophyta</taxon>
        <taxon>Embryophyta</taxon>
        <taxon>Tracheophyta</taxon>
        <taxon>Spermatophyta</taxon>
        <taxon>Magnoliopsida</taxon>
        <taxon>eudicotyledons</taxon>
        <taxon>Gunneridae</taxon>
        <taxon>Pentapetalae</taxon>
        <taxon>asterids</taxon>
        <taxon>lamiids</taxon>
        <taxon>Lamiales</taxon>
        <taxon>Oleaceae</taxon>
        <taxon>Forsythieae</taxon>
        <taxon>Abeliophyllum</taxon>
    </lineage>
</organism>